<accession>A0A8X6K5F3</accession>
<evidence type="ECO:0000313" key="1">
    <source>
        <dbReference type="EMBL" id="GFR31941.1"/>
    </source>
</evidence>
<protein>
    <submittedName>
        <fullName evidence="1">Uncharacterized protein</fullName>
    </submittedName>
</protein>
<keyword evidence="2" id="KW-1185">Reference proteome</keyword>
<dbReference type="EMBL" id="BMAO01019656">
    <property type="protein sequence ID" value="GFR31941.1"/>
    <property type="molecule type" value="Genomic_DNA"/>
</dbReference>
<dbReference type="AlphaFoldDB" id="A0A8X6K5F3"/>
<sequence>MHEKLFGKCGFTIESSWTKKQASIAFQDQRRNRYLTKRKLQCSKFQRQVGQMEEDTDNLELCLNTLLEPSNVNTSELSVKKDFATCNVKLQSINLPEFSGQYIITGSIQNDQSNYYFCNFIRDQVDENLTKFWDLEAIEIKEESNCDPDDQAMQHFKSSEQYPAATEMLDPCLYVDDIISTGDDIFQALKLSKDADTIMKNASMTLRKWNSNNQTLMRTWEGLIHNRKD</sequence>
<dbReference type="Proteomes" id="UP000887116">
    <property type="component" value="Unassembled WGS sequence"/>
</dbReference>
<comment type="caution">
    <text evidence="1">The sequence shown here is derived from an EMBL/GenBank/DDBJ whole genome shotgun (WGS) entry which is preliminary data.</text>
</comment>
<dbReference type="OrthoDB" id="6433130at2759"/>
<name>A0A8X6K5F3_TRICU</name>
<evidence type="ECO:0000313" key="2">
    <source>
        <dbReference type="Proteomes" id="UP000887116"/>
    </source>
</evidence>
<gene>
    <name evidence="1" type="ORF">TNCT_382591</name>
</gene>
<reference evidence="1" key="1">
    <citation type="submission" date="2020-07" db="EMBL/GenBank/DDBJ databases">
        <title>Multicomponent nature underlies the extraordinary mechanical properties of spider dragline silk.</title>
        <authorList>
            <person name="Kono N."/>
            <person name="Nakamura H."/>
            <person name="Mori M."/>
            <person name="Yoshida Y."/>
            <person name="Ohtoshi R."/>
            <person name="Malay A.D."/>
            <person name="Moran D.A.P."/>
            <person name="Tomita M."/>
            <person name="Numata K."/>
            <person name="Arakawa K."/>
        </authorList>
    </citation>
    <scope>NUCLEOTIDE SEQUENCE</scope>
</reference>
<organism evidence="1 2">
    <name type="scientific">Trichonephila clavata</name>
    <name type="common">Joro spider</name>
    <name type="synonym">Nephila clavata</name>
    <dbReference type="NCBI Taxonomy" id="2740835"/>
    <lineage>
        <taxon>Eukaryota</taxon>
        <taxon>Metazoa</taxon>
        <taxon>Ecdysozoa</taxon>
        <taxon>Arthropoda</taxon>
        <taxon>Chelicerata</taxon>
        <taxon>Arachnida</taxon>
        <taxon>Araneae</taxon>
        <taxon>Araneomorphae</taxon>
        <taxon>Entelegynae</taxon>
        <taxon>Araneoidea</taxon>
        <taxon>Nephilidae</taxon>
        <taxon>Trichonephila</taxon>
    </lineage>
</organism>
<proteinExistence type="predicted"/>